<keyword evidence="2" id="KW-1185">Reference proteome</keyword>
<sequence>MAVSILSKTEKAKIVKTFKSGLKNKSELARDYGVSPDTIRRVIKEVEPTLTKVEIKSGKTLIKEALTKAASTTVYLNGSVDITKLKNHLATRAPEFIWNANSKFISISQGRETWNADKDHPNFKQALQKLVDGDIQAALDLINVERAVKAFVKGNVKIEDGELTYKDLAIDSGLTKRILTLMEEGKEFTFLLPFLENLMLNPSRKAVYRLYDFLEANDIQITADGYFIAWKKVAEDYKDIYTGKMDNSPGKTLSVPRNQVDEDDNRTCSHGLHVCSKSYLGSYGGCANNKVVSVKVHPRDVVSIPIDYHNAKMRTTGYLVLEDKTEAFKAGSL</sequence>
<organism evidence="1 2">
    <name type="scientific">Escherichia phage EcS1</name>
    <dbReference type="NCBI Taxonomy" id="2083276"/>
    <lineage>
        <taxon>Viruses</taxon>
        <taxon>Duplodnaviria</taxon>
        <taxon>Heunggongvirae</taxon>
        <taxon>Uroviricota</taxon>
        <taxon>Caudoviricetes</taxon>
        <taxon>Pantevenvirales</taxon>
        <taxon>Straboviridae</taxon>
        <taxon>Tevenvirinae</taxon>
        <taxon>Kagamiyamavirus</taxon>
        <taxon>Kagamiyamavirus ecs1</taxon>
    </lineage>
</organism>
<reference evidence="1 2" key="1">
    <citation type="submission" date="2018-02" db="EMBL/GenBank/DDBJ databases">
        <title>Full genome sequencing of a novel polyvalent bacteriophage as one of T4-Family member.</title>
        <authorList>
            <person name="Kawasaki T."/>
            <person name="Saad A.M."/>
            <person name="Yamada T."/>
        </authorList>
    </citation>
    <scope>NUCLEOTIDE SEQUENCE [LARGE SCALE GENOMIC DNA]</scope>
    <source>
        <strain evidence="1 2">EcS1</strain>
    </source>
</reference>
<protein>
    <submittedName>
        <fullName evidence="1">Protector from prophage-induced early lysis</fullName>
    </submittedName>
</protein>
<dbReference type="GeneID" id="65108482"/>
<dbReference type="KEGG" id="vg:65108482"/>
<accession>A0A2Z5ZDH2</accession>
<dbReference type="EMBL" id="LC371242">
    <property type="protein sequence ID" value="BBC78343.1"/>
    <property type="molecule type" value="Genomic_DNA"/>
</dbReference>
<evidence type="ECO:0000313" key="1">
    <source>
        <dbReference type="EMBL" id="BBC78343.1"/>
    </source>
</evidence>
<evidence type="ECO:0000313" key="2">
    <source>
        <dbReference type="Proteomes" id="UP000250157"/>
    </source>
</evidence>
<dbReference type="Gene3D" id="1.10.10.60">
    <property type="entry name" value="Homeodomain-like"/>
    <property type="match status" value="1"/>
</dbReference>
<name>A0A2Z5ZDH2_9CAUD</name>
<dbReference type="Proteomes" id="UP000250157">
    <property type="component" value="Segment"/>
</dbReference>
<proteinExistence type="predicted"/>
<dbReference type="RefSeq" id="YP_010090990.1">
    <property type="nucleotide sequence ID" value="NC_055721.1"/>
</dbReference>